<reference evidence="4 5" key="1">
    <citation type="submission" date="2023-01" db="EMBL/GenBank/DDBJ databases">
        <authorList>
            <person name="Whitehead M."/>
        </authorList>
    </citation>
    <scope>NUCLEOTIDE SEQUENCE [LARGE SCALE GENOMIC DNA]</scope>
</reference>
<dbReference type="GO" id="GO:0003676">
    <property type="term" value="F:nucleic acid binding"/>
    <property type="evidence" value="ECO:0007669"/>
    <property type="project" value="InterPro"/>
</dbReference>
<feature type="compositionally biased region" description="Polar residues" evidence="2">
    <location>
        <begin position="136"/>
        <end position="159"/>
    </location>
</feature>
<organism evidence="4 5">
    <name type="scientific">Macrosiphum euphorbiae</name>
    <name type="common">potato aphid</name>
    <dbReference type="NCBI Taxonomy" id="13131"/>
    <lineage>
        <taxon>Eukaryota</taxon>
        <taxon>Metazoa</taxon>
        <taxon>Ecdysozoa</taxon>
        <taxon>Arthropoda</taxon>
        <taxon>Hexapoda</taxon>
        <taxon>Insecta</taxon>
        <taxon>Pterygota</taxon>
        <taxon>Neoptera</taxon>
        <taxon>Paraneoptera</taxon>
        <taxon>Hemiptera</taxon>
        <taxon>Sternorrhyncha</taxon>
        <taxon>Aphidomorpha</taxon>
        <taxon>Aphidoidea</taxon>
        <taxon>Aphididae</taxon>
        <taxon>Macrosiphini</taxon>
        <taxon>Macrosiphum</taxon>
    </lineage>
</organism>
<keyword evidence="1" id="KW-0862">Zinc</keyword>
<dbReference type="SUPFAM" id="SSF57756">
    <property type="entry name" value="Retrovirus zinc finger-like domains"/>
    <property type="match status" value="1"/>
</dbReference>
<keyword evidence="1" id="KW-0863">Zinc-finger</keyword>
<dbReference type="EMBL" id="CARXXK010000117">
    <property type="protein sequence ID" value="CAI6369940.1"/>
    <property type="molecule type" value="Genomic_DNA"/>
</dbReference>
<dbReference type="Pfam" id="PF00098">
    <property type="entry name" value="zf-CCHC"/>
    <property type="match status" value="1"/>
</dbReference>
<name>A0AAV0XNA7_9HEMI</name>
<dbReference type="PROSITE" id="PS50158">
    <property type="entry name" value="ZF_CCHC"/>
    <property type="match status" value="1"/>
</dbReference>
<dbReference type="GO" id="GO:0008270">
    <property type="term" value="F:zinc ion binding"/>
    <property type="evidence" value="ECO:0007669"/>
    <property type="project" value="UniProtKB-KW"/>
</dbReference>
<feature type="compositionally biased region" description="Low complexity" evidence="2">
    <location>
        <begin position="61"/>
        <end position="98"/>
    </location>
</feature>
<keyword evidence="1" id="KW-0479">Metal-binding</keyword>
<evidence type="ECO:0000256" key="2">
    <source>
        <dbReference type="SAM" id="MobiDB-lite"/>
    </source>
</evidence>
<proteinExistence type="predicted"/>
<gene>
    <name evidence="4" type="ORF">MEUPH1_LOCUS24119</name>
</gene>
<dbReference type="AlphaFoldDB" id="A0AAV0XNA7"/>
<dbReference type="Gene3D" id="4.10.60.10">
    <property type="entry name" value="Zinc finger, CCHC-type"/>
    <property type="match status" value="1"/>
</dbReference>
<dbReference type="Proteomes" id="UP001160148">
    <property type="component" value="Unassembled WGS sequence"/>
</dbReference>
<accession>A0AAV0XNA7</accession>
<evidence type="ECO:0000313" key="5">
    <source>
        <dbReference type="Proteomes" id="UP001160148"/>
    </source>
</evidence>
<keyword evidence="5" id="KW-1185">Reference proteome</keyword>
<feature type="domain" description="CCHC-type" evidence="3">
    <location>
        <begin position="39"/>
        <end position="54"/>
    </location>
</feature>
<evidence type="ECO:0000313" key="4">
    <source>
        <dbReference type="EMBL" id="CAI6369940.1"/>
    </source>
</evidence>
<protein>
    <recommendedName>
        <fullName evidence="3">CCHC-type domain-containing protein</fullName>
    </recommendedName>
</protein>
<dbReference type="InterPro" id="IPR001878">
    <property type="entry name" value="Znf_CCHC"/>
</dbReference>
<evidence type="ECO:0000259" key="3">
    <source>
        <dbReference type="PROSITE" id="PS50158"/>
    </source>
</evidence>
<feature type="region of interest" description="Disordered" evidence="2">
    <location>
        <begin position="61"/>
        <end position="166"/>
    </location>
</feature>
<dbReference type="InterPro" id="IPR036875">
    <property type="entry name" value="Znf_CCHC_sf"/>
</dbReference>
<dbReference type="SMART" id="SM00343">
    <property type="entry name" value="ZnF_C2HC"/>
    <property type="match status" value="1"/>
</dbReference>
<sequence>MPKDSAVSRQSFNGRGMRVYNAPVYHNAVPVRRPGGNARRCYRCRQVGHLARNCDSPCLVPAASPGASSSGPQQERQHQQQQRQQHQQQRQPQRQRQPQQRRGRGLSSWSASQLSVEEPAAASTPRSTGEEVGGYTTASSTPQLSATTPTVIGSANSGQWVVMEAE</sequence>
<evidence type="ECO:0000256" key="1">
    <source>
        <dbReference type="PROSITE-ProRule" id="PRU00047"/>
    </source>
</evidence>
<comment type="caution">
    <text evidence="4">The sequence shown here is derived from an EMBL/GenBank/DDBJ whole genome shotgun (WGS) entry which is preliminary data.</text>
</comment>